<evidence type="ECO:0000256" key="2">
    <source>
        <dbReference type="RuleBase" id="RU362116"/>
    </source>
</evidence>
<evidence type="ECO:0000259" key="3">
    <source>
        <dbReference type="Pfam" id="PF00460"/>
    </source>
</evidence>
<comment type="caution">
    <text evidence="5">The sequence shown here is derived from an EMBL/GenBank/DDBJ whole genome shotgun (WGS) entry which is preliminary data.</text>
</comment>
<dbReference type="InterPro" id="IPR001444">
    <property type="entry name" value="Flag_bb_rod_N"/>
</dbReference>
<dbReference type="PROSITE" id="PS00588">
    <property type="entry name" value="FLAGELLA_BB_ROD"/>
    <property type="match status" value="1"/>
</dbReference>
<dbReference type="PANTHER" id="PTHR30435">
    <property type="entry name" value="FLAGELLAR PROTEIN"/>
    <property type="match status" value="1"/>
</dbReference>
<dbReference type="NCBIfam" id="TIGR03506">
    <property type="entry name" value="FlgEFG_subfam"/>
    <property type="match status" value="1"/>
</dbReference>
<dbReference type="EMBL" id="JAGFNZ010000004">
    <property type="protein sequence ID" value="MBW7573370.1"/>
    <property type="molecule type" value="Genomic_DNA"/>
</dbReference>
<evidence type="ECO:0000313" key="6">
    <source>
        <dbReference type="Proteomes" id="UP000719942"/>
    </source>
</evidence>
<name>A0ABS7DPZ8_9FIRM</name>
<evidence type="ECO:0000256" key="1">
    <source>
        <dbReference type="ARBA" id="ARBA00009677"/>
    </source>
</evidence>
<keyword evidence="6" id="KW-1185">Reference proteome</keyword>
<evidence type="ECO:0000259" key="4">
    <source>
        <dbReference type="Pfam" id="PF06429"/>
    </source>
</evidence>
<dbReference type="InterPro" id="IPR010930">
    <property type="entry name" value="Flg_bb/hook_C_dom"/>
</dbReference>
<reference evidence="5 6" key="1">
    <citation type="submission" date="2021-03" db="EMBL/GenBank/DDBJ databases">
        <title>Caproiciproducens sp. nov. isolated from feces of cow.</title>
        <authorList>
            <person name="Choi J.-Y."/>
        </authorList>
    </citation>
    <scope>NUCLEOTIDE SEQUENCE [LARGE SCALE GENOMIC DNA]</scope>
    <source>
        <strain evidence="5 6">AGMB10547</strain>
    </source>
</reference>
<dbReference type="PANTHER" id="PTHR30435:SF19">
    <property type="entry name" value="FLAGELLAR BASAL-BODY ROD PROTEIN FLGG"/>
    <property type="match status" value="1"/>
</dbReference>
<feature type="domain" description="Flagellar basal body rod protein N-terminal" evidence="3">
    <location>
        <begin position="5"/>
        <end position="35"/>
    </location>
</feature>
<evidence type="ECO:0000313" key="5">
    <source>
        <dbReference type="EMBL" id="MBW7573370.1"/>
    </source>
</evidence>
<dbReference type="InterPro" id="IPR020013">
    <property type="entry name" value="Flagellar_FlgE/F/G"/>
</dbReference>
<gene>
    <name evidence="5" type="ORF">J5W02_11175</name>
</gene>
<comment type="subcellular location">
    <subcellularLocation>
        <location evidence="2">Bacterial flagellum basal body</location>
    </subcellularLocation>
</comment>
<keyword evidence="5" id="KW-0282">Flagellum</keyword>
<feature type="domain" description="Flagellar basal-body/hook protein C-terminal" evidence="4">
    <location>
        <begin position="190"/>
        <end position="233"/>
    </location>
</feature>
<dbReference type="InterPro" id="IPR019776">
    <property type="entry name" value="Flagellar_basal_body_rod_CS"/>
</dbReference>
<dbReference type="Proteomes" id="UP000719942">
    <property type="component" value="Unassembled WGS sequence"/>
</dbReference>
<dbReference type="Pfam" id="PF00460">
    <property type="entry name" value="Flg_bb_rod"/>
    <property type="match status" value="1"/>
</dbReference>
<keyword evidence="5" id="KW-0966">Cell projection</keyword>
<protein>
    <submittedName>
        <fullName evidence="5">Flagellar hook-basal body protein</fullName>
    </submittedName>
</protein>
<keyword evidence="2" id="KW-0975">Bacterial flagellum</keyword>
<accession>A0ABS7DPZ8</accession>
<proteinExistence type="inferred from homology"/>
<dbReference type="Pfam" id="PF06429">
    <property type="entry name" value="Flg_bbr_C"/>
    <property type="match status" value="1"/>
</dbReference>
<dbReference type="InterPro" id="IPR037925">
    <property type="entry name" value="FlgE/F/G-like"/>
</dbReference>
<dbReference type="SUPFAM" id="SSF117143">
    <property type="entry name" value="Flagellar hook protein flgE"/>
    <property type="match status" value="1"/>
</dbReference>
<dbReference type="RefSeq" id="WP_219965773.1">
    <property type="nucleotide sequence ID" value="NZ_JAGFNZ010000004.1"/>
</dbReference>
<comment type="similarity">
    <text evidence="1 2">Belongs to the flagella basal body rod proteins family.</text>
</comment>
<organism evidence="5 6">
    <name type="scientific">Caproiciproducens faecalis</name>
    <dbReference type="NCBI Taxonomy" id="2820301"/>
    <lineage>
        <taxon>Bacteria</taxon>
        <taxon>Bacillati</taxon>
        <taxon>Bacillota</taxon>
        <taxon>Clostridia</taxon>
        <taxon>Eubacteriales</taxon>
        <taxon>Acutalibacteraceae</taxon>
        <taxon>Caproiciproducens</taxon>
    </lineage>
</organism>
<sequence length="234" mass="25159">MISSFYTSATGAINLQSGFDVTANNIANVSTVGYKPSSASFADLIYTNIHAAAGENSQLKSGHGTKVEKTDTLFTQGSPKQTGRNLDYALVNPNNYFAVRSNGEVKYTRNGSFHLSVEDDGSYLASSDGGYVLDAQGNRIAMESEEDTPAIGVFSVKNEDGLVRTGNTCFQLSDLSGPATAVTDPEIKKSYLEDSAVDVADQMTSVIELQRAFQFNSKMVQVSDEIMQTVNSLR</sequence>
<keyword evidence="5" id="KW-0969">Cilium</keyword>